<proteinExistence type="predicted"/>
<dbReference type="OrthoDB" id="5634440at2"/>
<reference evidence="5" key="1">
    <citation type="submission" date="2014-09" db="EMBL/GenBank/DDBJ databases">
        <authorList>
            <person name="Gomez-Valero L."/>
        </authorList>
    </citation>
    <scope>NUCLEOTIDE SEQUENCE [LARGE SCALE GENOMIC DNA]</scope>
    <source>
        <strain evidence="5">ATCC35250</strain>
        <plasmid evidence="5">II</plasmid>
    </source>
</reference>
<dbReference type="Pfam" id="PF06586">
    <property type="entry name" value="TraK_N"/>
    <property type="match status" value="1"/>
</dbReference>
<evidence type="ECO:0000256" key="1">
    <source>
        <dbReference type="SAM" id="SignalP"/>
    </source>
</evidence>
<keyword evidence="4" id="KW-0614">Plasmid</keyword>
<dbReference type="HOGENOM" id="CLU_1159934_0_0_6"/>
<dbReference type="KEGG" id="lha:LHA_pA0123"/>
<evidence type="ECO:0000259" key="2">
    <source>
        <dbReference type="Pfam" id="PF06586"/>
    </source>
</evidence>
<accession>A0A0A8V024</accession>
<dbReference type="AlphaFoldDB" id="A0A0A8V024"/>
<feature type="domain" description="TraK C-terminal" evidence="3">
    <location>
        <begin position="141"/>
        <end position="229"/>
    </location>
</feature>
<geneLocation type="plasmid" evidence="4 5">
    <name>II</name>
</geneLocation>
<keyword evidence="5" id="KW-1185">Reference proteome</keyword>
<dbReference type="Proteomes" id="UP000032803">
    <property type="component" value="Plasmid II"/>
</dbReference>
<feature type="signal peptide" evidence="1">
    <location>
        <begin position="1"/>
        <end position="19"/>
    </location>
</feature>
<gene>
    <name evidence="4" type="ORF">LHA_pA0123</name>
</gene>
<sequence length="239" mass="27047">MKSLQILMLSSVLSTSLHAGNTAATLKFEEGERFALSLSSLNFNRIDVEGERIVKVSFPEHSFIVEQSKETEDDLDGAVVLKPLAHIPLTVYFTTNLNHHFSATISPIEDLGKTIKLVSKKLKGFDYAKVQEQSQYQQSDLMTALMEGTQPSGFQEVGIKPTTFRLHKQLKVTLVKQYRGKESSGYVYRIENQSNKPMELTPTLFEHPKLVTMELSEKMLQPSQTAYFYGIYREQSNMG</sequence>
<keyword evidence="1" id="KW-0732">Signal</keyword>
<name>A0A0A8V024_LEGHA</name>
<organism evidence="4 5">
    <name type="scientific">Legionella hackeliae</name>
    <dbReference type="NCBI Taxonomy" id="449"/>
    <lineage>
        <taxon>Bacteria</taxon>
        <taxon>Pseudomonadati</taxon>
        <taxon>Pseudomonadota</taxon>
        <taxon>Gammaproteobacteria</taxon>
        <taxon>Legionellales</taxon>
        <taxon>Legionellaceae</taxon>
        <taxon>Legionella</taxon>
    </lineage>
</organism>
<dbReference type="InterPro" id="IPR010563">
    <property type="entry name" value="TraK_N"/>
</dbReference>
<evidence type="ECO:0000259" key="3">
    <source>
        <dbReference type="Pfam" id="PF23536"/>
    </source>
</evidence>
<dbReference type="InterPro" id="IPR055397">
    <property type="entry name" value="TraK_C"/>
</dbReference>
<feature type="domain" description="TraK N-terminal" evidence="2">
    <location>
        <begin position="30"/>
        <end position="121"/>
    </location>
</feature>
<dbReference type="InterPro" id="IPR014126">
    <property type="entry name" value="TraK_Ftype"/>
</dbReference>
<evidence type="ECO:0000313" key="4">
    <source>
        <dbReference type="EMBL" id="CEK12369.1"/>
    </source>
</evidence>
<protein>
    <submittedName>
        <fullName evidence="4">Putative type-F conjugative transfer system secretin TraK</fullName>
    </submittedName>
</protein>
<dbReference type="NCBIfam" id="TIGR02756">
    <property type="entry name" value="TraK_Ftype"/>
    <property type="match status" value="1"/>
</dbReference>
<feature type="chain" id="PRO_5002059174" evidence="1">
    <location>
        <begin position="20"/>
        <end position="239"/>
    </location>
</feature>
<evidence type="ECO:0000313" key="5">
    <source>
        <dbReference type="Proteomes" id="UP000032803"/>
    </source>
</evidence>
<dbReference type="EMBL" id="LN681226">
    <property type="protein sequence ID" value="CEK12369.1"/>
    <property type="molecule type" value="Genomic_DNA"/>
</dbReference>
<dbReference type="RefSeq" id="WP_011212481.1">
    <property type="nucleotide sequence ID" value="NZ_LN681226.1"/>
</dbReference>
<dbReference type="Pfam" id="PF23536">
    <property type="entry name" value="TraK_C"/>
    <property type="match status" value="1"/>
</dbReference>